<evidence type="ECO:0000313" key="3">
    <source>
        <dbReference type="Proteomes" id="UP000011945"/>
    </source>
</evidence>
<evidence type="ECO:0008006" key="4">
    <source>
        <dbReference type="Google" id="ProtNLM"/>
    </source>
</evidence>
<dbReference type="Proteomes" id="UP000011945">
    <property type="component" value="Unassembled WGS sequence"/>
</dbReference>
<dbReference type="AlphaFoldDB" id="A0ABC9SAV0"/>
<organism evidence="2 3">
    <name type="scientific">Helicobacter pylori HP260AFii</name>
    <dbReference type="NCBI Taxonomy" id="1159077"/>
    <lineage>
        <taxon>Bacteria</taxon>
        <taxon>Pseudomonadati</taxon>
        <taxon>Campylobacterota</taxon>
        <taxon>Epsilonproteobacteria</taxon>
        <taxon>Campylobacterales</taxon>
        <taxon>Helicobacteraceae</taxon>
        <taxon>Helicobacter</taxon>
    </lineage>
</organism>
<comment type="caution">
    <text evidence="2">The sequence shown here is derived from an EMBL/GenBank/DDBJ whole genome shotgun (WGS) entry which is preliminary data.</text>
</comment>
<dbReference type="PROSITE" id="PS51257">
    <property type="entry name" value="PROKAR_LIPOPROTEIN"/>
    <property type="match status" value="1"/>
</dbReference>
<gene>
    <name evidence="2" type="ORF">HMPREF1449_00385</name>
</gene>
<evidence type="ECO:0000256" key="1">
    <source>
        <dbReference type="SAM" id="Phobius"/>
    </source>
</evidence>
<dbReference type="EMBL" id="APEZ01000018">
    <property type="protein sequence ID" value="EMH67827.1"/>
    <property type="molecule type" value="Genomic_DNA"/>
</dbReference>
<accession>A0ABC9SAV0</accession>
<keyword evidence="1" id="KW-0812">Transmembrane</keyword>
<protein>
    <recommendedName>
        <fullName evidence="4">Lipoprotein</fullName>
    </recommendedName>
</protein>
<sequence>MLKLFNSCLFLIFLACIGFLKSYFLFFPFLFFTYCVLILMF</sequence>
<keyword evidence="1" id="KW-0472">Membrane</keyword>
<keyword evidence="1" id="KW-1133">Transmembrane helix</keyword>
<feature type="transmembrane region" description="Helical" evidence="1">
    <location>
        <begin position="12"/>
        <end position="39"/>
    </location>
</feature>
<name>A0ABC9SAV0_HELPX</name>
<proteinExistence type="predicted"/>
<evidence type="ECO:0000313" key="2">
    <source>
        <dbReference type="EMBL" id="EMH67827.1"/>
    </source>
</evidence>
<reference evidence="2 3" key="1">
    <citation type="submission" date="2012-12" db="EMBL/GenBank/DDBJ databases">
        <authorList>
            <person name="Weinstock G."/>
            <person name="Sodergren E."/>
            <person name="Lobos E.A."/>
            <person name="Fulton L."/>
            <person name="Fulton R."/>
            <person name="Courtney L."/>
            <person name="Fronick C."/>
            <person name="O'Laughlin M."/>
            <person name="Godfrey J."/>
            <person name="Wilson R.M."/>
            <person name="Miner T."/>
            <person name="Farmer C."/>
            <person name="Delehaunty K."/>
            <person name="Cordes M."/>
            <person name="Minx P."/>
            <person name="Tomlinson C."/>
            <person name="Chen J."/>
            <person name="Wollam A."/>
            <person name="Pepin K.H."/>
            <person name="Bhonagiri V."/>
            <person name="Zhang X."/>
            <person name="Suruliraj S."/>
            <person name="Antonio M."/>
            <person name="Secka O."/>
            <person name="Thomas J."/>
            <person name="Warren W."/>
            <person name="Mitreva M."/>
            <person name="Mardis E.R."/>
            <person name="Wilson R.K."/>
        </authorList>
    </citation>
    <scope>NUCLEOTIDE SEQUENCE [LARGE SCALE GENOMIC DNA]</scope>
    <source>
        <strain evidence="2 3">HP260AFii</strain>
    </source>
</reference>